<evidence type="ECO:0000313" key="2">
    <source>
        <dbReference type="Proteomes" id="UP000673375"/>
    </source>
</evidence>
<keyword evidence="2" id="KW-1185">Reference proteome</keyword>
<comment type="caution">
    <text evidence="1">The sequence shown here is derived from an EMBL/GenBank/DDBJ whole genome shotgun (WGS) entry which is preliminary data.</text>
</comment>
<dbReference type="RefSeq" id="WP_209558983.1">
    <property type="nucleotide sequence ID" value="NZ_JAEDXU010000013.1"/>
</dbReference>
<gene>
    <name evidence="1" type="ORF">I6N96_18150</name>
</gene>
<reference evidence="1 2" key="1">
    <citation type="submission" date="2020-12" db="EMBL/GenBank/DDBJ databases">
        <title>Vagococcus allomyrinae sp. nov. and Enterococcus lavae sp. nov., isolated from the larvae of Allomyrina dichotoma.</title>
        <authorList>
            <person name="Lee S.D."/>
        </authorList>
    </citation>
    <scope>NUCLEOTIDE SEQUENCE [LARGE SCALE GENOMIC DNA]</scope>
    <source>
        <strain evidence="1 2">BWM-S5</strain>
    </source>
</reference>
<proteinExistence type="predicted"/>
<organism evidence="1 2">
    <name type="scientific">Enterococcus larvae</name>
    <dbReference type="NCBI Taxonomy" id="2794352"/>
    <lineage>
        <taxon>Bacteria</taxon>
        <taxon>Bacillati</taxon>
        <taxon>Bacillota</taxon>
        <taxon>Bacilli</taxon>
        <taxon>Lactobacillales</taxon>
        <taxon>Enterococcaceae</taxon>
        <taxon>Enterococcus</taxon>
    </lineage>
</organism>
<dbReference type="Proteomes" id="UP000673375">
    <property type="component" value="Unassembled WGS sequence"/>
</dbReference>
<protein>
    <submittedName>
        <fullName evidence="1">Uncharacterized protein</fullName>
    </submittedName>
</protein>
<name>A0ABS4CQ60_9ENTE</name>
<accession>A0ABS4CQ60</accession>
<dbReference type="EMBL" id="JAEDXU010000013">
    <property type="protein sequence ID" value="MBP1048220.1"/>
    <property type="molecule type" value="Genomic_DNA"/>
</dbReference>
<sequence length="55" mass="6454">MTINDVDLVIVERFFPYPTLLEPIVLSLYCSLLKDWVLKADFKMYSSEVIISVVW</sequence>
<evidence type="ECO:0000313" key="1">
    <source>
        <dbReference type="EMBL" id="MBP1048220.1"/>
    </source>
</evidence>